<evidence type="ECO:0000256" key="3">
    <source>
        <dbReference type="ARBA" id="ARBA00023212"/>
    </source>
</evidence>
<dbReference type="InterPro" id="IPR003108">
    <property type="entry name" value="GAR_dom"/>
</dbReference>
<evidence type="ECO:0000313" key="8">
    <source>
        <dbReference type="EMBL" id="KAG2221334.1"/>
    </source>
</evidence>
<dbReference type="GO" id="GO:0008017">
    <property type="term" value="F:microtubule binding"/>
    <property type="evidence" value="ECO:0007669"/>
    <property type="project" value="InterPro"/>
</dbReference>
<keyword evidence="9" id="KW-1185">Reference proteome</keyword>
<evidence type="ECO:0000256" key="2">
    <source>
        <dbReference type="ARBA" id="ARBA00022490"/>
    </source>
</evidence>
<feature type="region of interest" description="Disordered" evidence="5">
    <location>
        <begin position="1909"/>
        <end position="2006"/>
    </location>
</feature>
<feature type="domain" description="Calponin-homology (CH)" evidence="6">
    <location>
        <begin position="187"/>
        <end position="307"/>
    </location>
</feature>
<dbReference type="Proteomes" id="UP000646827">
    <property type="component" value="Unassembled WGS sequence"/>
</dbReference>
<feature type="domain" description="GAR" evidence="7">
    <location>
        <begin position="2010"/>
        <end position="2084"/>
    </location>
</feature>
<keyword evidence="3" id="KW-0206">Cytoskeleton</keyword>
<organism evidence="8 9">
    <name type="scientific">Circinella minor</name>
    <dbReference type="NCBI Taxonomy" id="1195481"/>
    <lineage>
        <taxon>Eukaryota</taxon>
        <taxon>Fungi</taxon>
        <taxon>Fungi incertae sedis</taxon>
        <taxon>Mucoromycota</taxon>
        <taxon>Mucoromycotina</taxon>
        <taxon>Mucoromycetes</taxon>
        <taxon>Mucorales</taxon>
        <taxon>Lichtheimiaceae</taxon>
        <taxon>Circinella</taxon>
    </lineage>
</organism>
<reference evidence="8 9" key="1">
    <citation type="submission" date="2020-12" db="EMBL/GenBank/DDBJ databases">
        <title>Metabolic potential, ecology and presence of endohyphal bacteria is reflected in genomic diversity of Mucoromycotina.</title>
        <authorList>
            <person name="Muszewska A."/>
            <person name="Okrasinska A."/>
            <person name="Steczkiewicz K."/>
            <person name="Drgas O."/>
            <person name="Orlowska M."/>
            <person name="Perlinska-Lenart U."/>
            <person name="Aleksandrzak-Piekarczyk T."/>
            <person name="Szatraj K."/>
            <person name="Zielenkiewicz U."/>
            <person name="Pilsyk S."/>
            <person name="Malc E."/>
            <person name="Mieczkowski P."/>
            <person name="Kruszewska J.S."/>
            <person name="Biernat P."/>
            <person name="Pawlowska J."/>
        </authorList>
    </citation>
    <scope>NUCLEOTIDE SEQUENCE [LARGE SCALE GENOMIC DNA]</scope>
    <source>
        <strain evidence="8 9">CBS 142.35</strain>
    </source>
</reference>
<dbReference type="Gene3D" id="1.10.418.10">
    <property type="entry name" value="Calponin-like domain"/>
    <property type="match status" value="1"/>
</dbReference>
<comment type="subcellular location">
    <subcellularLocation>
        <location evidence="1">Cytoplasm</location>
        <location evidence="1">Cytoskeleton</location>
    </subcellularLocation>
</comment>
<dbReference type="SUPFAM" id="SSF143575">
    <property type="entry name" value="GAS2 domain-like"/>
    <property type="match status" value="1"/>
</dbReference>
<dbReference type="InterPro" id="IPR001715">
    <property type="entry name" value="CH_dom"/>
</dbReference>
<feature type="compositionally biased region" description="Polar residues" evidence="5">
    <location>
        <begin position="1910"/>
        <end position="1923"/>
    </location>
</feature>
<gene>
    <name evidence="8" type="ORF">INT45_014018</name>
</gene>
<evidence type="ECO:0000256" key="4">
    <source>
        <dbReference type="SAM" id="Coils"/>
    </source>
</evidence>
<dbReference type="SMART" id="SM00243">
    <property type="entry name" value="GAS2"/>
    <property type="match status" value="1"/>
</dbReference>
<dbReference type="Gene3D" id="1.20.58.60">
    <property type="match status" value="2"/>
</dbReference>
<dbReference type="InterPro" id="IPR036534">
    <property type="entry name" value="GAR_dom_sf"/>
</dbReference>
<feature type="compositionally biased region" description="Low complexity" evidence="5">
    <location>
        <begin position="1936"/>
        <end position="1947"/>
    </location>
</feature>
<evidence type="ECO:0000256" key="5">
    <source>
        <dbReference type="SAM" id="MobiDB-lite"/>
    </source>
</evidence>
<evidence type="ECO:0000256" key="1">
    <source>
        <dbReference type="ARBA" id="ARBA00004245"/>
    </source>
</evidence>
<keyword evidence="2" id="KW-0963">Cytoplasm</keyword>
<dbReference type="OrthoDB" id="2250192at2759"/>
<feature type="compositionally biased region" description="Low complexity" evidence="5">
    <location>
        <begin position="380"/>
        <end position="410"/>
    </location>
</feature>
<protein>
    <recommendedName>
        <fullName evidence="10">GAR domain-containing protein</fullName>
    </recommendedName>
</protein>
<accession>A0A8H7VNN5</accession>
<dbReference type="EMBL" id="JAEPRB010000112">
    <property type="protein sequence ID" value="KAG2221334.1"/>
    <property type="molecule type" value="Genomic_DNA"/>
</dbReference>
<evidence type="ECO:0000313" key="9">
    <source>
        <dbReference type="Proteomes" id="UP000646827"/>
    </source>
</evidence>
<dbReference type="Pfam" id="PF00307">
    <property type="entry name" value="CH"/>
    <property type="match status" value="1"/>
</dbReference>
<feature type="region of interest" description="Disordered" evidence="5">
    <location>
        <begin position="634"/>
        <end position="664"/>
    </location>
</feature>
<feature type="compositionally biased region" description="Polar residues" evidence="5">
    <location>
        <begin position="362"/>
        <end position="374"/>
    </location>
</feature>
<evidence type="ECO:0000259" key="6">
    <source>
        <dbReference type="PROSITE" id="PS50021"/>
    </source>
</evidence>
<dbReference type="PROSITE" id="PS50021">
    <property type="entry name" value="CH"/>
    <property type="match status" value="1"/>
</dbReference>
<evidence type="ECO:0008006" key="10">
    <source>
        <dbReference type="Google" id="ProtNLM"/>
    </source>
</evidence>
<feature type="compositionally biased region" description="Polar residues" evidence="5">
    <location>
        <begin position="2140"/>
        <end position="2149"/>
    </location>
</feature>
<name>A0A8H7VNN5_9FUNG</name>
<feature type="region of interest" description="Disordered" evidence="5">
    <location>
        <begin position="2117"/>
        <end position="2157"/>
    </location>
</feature>
<dbReference type="SUPFAM" id="SSF47576">
    <property type="entry name" value="Calponin-homology domain, CH-domain"/>
    <property type="match status" value="1"/>
</dbReference>
<dbReference type="InterPro" id="IPR036872">
    <property type="entry name" value="CH_dom_sf"/>
</dbReference>
<comment type="caution">
    <text evidence="8">The sequence shown here is derived from an EMBL/GenBank/DDBJ whole genome shotgun (WGS) entry which is preliminary data.</text>
</comment>
<dbReference type="Pfam" id="PF02187">
    <property type="entry name" value="GAS2"/>
    <property type="match status" value="1"/>
</dbReference>
<dbReference type="PROSITE" id="PS51460">
    <property type="entry name" value="GAR"/>
    <property type="match status" value="1"/>
</dbReference>
<feature type="coiled-coil region" evidence="4">
    <location>
        <begin position="723"/>
        <end position="750"/>
    </location>
</feature>
<feature type="compositionally biased region" description="Low complexity" evidence="5">
    <location>
        <begin position="334"/>
        <end position="352"/>
    </location>
</feature>
<feature type="region of interest" description="Disordered" evidence="5">
    <location>
        <begin position="331"/>
        <end position="415"/>
    </location>
</feature>
<feature type="region of interest" description="Disordered" evidence="5">
    <location>
        <begin position="445"/>
        <end position="481"/>
    </location>
</feature>
<dbReference type="GO" id="GO:0005856">
    <property type="term" value="C:cytoskeleton"/>
    <property type="evidence" value="ECO:0007669"/>
    <property type="project" value="UniProtKB-SubCell"/>
</dbReference>
<proteinExistence type="predicted"/>
<evidence type="ECO:0000259" key="7">
    <source>
        <dbReference type="PROSITE" id="PS51460"/>
    </source>
</evidence>
<keyword evidence="4" id="KW-0175">Coiled coil</keyword>
<sequence>MNTTVLDIEPTINTSSKLHDISHTPSTTGTLDRHRHSYNMTEPPITPPSPPVAMPPESRHLRCNMLIQWIHNNLNCTNISSLSHLVNDDLILYQFVSALTQQQIDEKEETKKKSRDNSISILKSYLELDYVPTLNQQEEYIISFVSFILTQYQARFINSLQDDTFAFMSSHIHPIISIPKNTAATPADIQQVLLTWAQVTLSDYINASLIPPIDDMNDSWQDGTFFMTLLHCHEPDCVPDLLEFLSEKRRKNHPRKWWEDTLETAFRRIHNTFQVPLLLDAACLADAMHVDEESIMAYLVEFIRGVRARNQVEEVKIKRRDDINRFTTTLAVVSSSPSSSDNTSSSSIIQSSEGEMEEQEPRQQTKTITATYSVQHAKLTKTTTTKTTKTTSPSAASTASSPSSPSPSSSVRDEFDQRANSMFERILQLQNRLVTIIPTRNYHHASVRGSTSSATPDLLESSSEAASEYTSGGTEHSGPRLLHPLQAGEEDLRTYEQNYNTFQVTLQAFRQDEFEGFQQLTQQLSEQDKQDQIVQQRCEQIDQAFRALMEDADKGGQLLTTFQHGFLFSRHCLDVRNELDYVQMKMVKTTSTSKDSDIQHMELRMQKAFSMIDNISNTFPELLEPVGLIEYRHDDDNNSESGIRNDDDDTAVEASAQQQSNKEAKAYRDHFDALVQKNELVRSWVEEVRVWFTEAQRIRQWISIRMERLENIKVPETLNNKDLPATREQVEQLNATHQVLEKEIETFNKEDMARLRAHVKALTGAGRADKDLSPADATTIEITLTTITSLEKLMHSLRQKSNDLNVLTQRTAWEGELEKCHEWLKEADKEVEEFVRGNARWQAAEDDLYSDVDEGYHREQVMAQERLKELVIQRLLMLETKRTEFDQGQFTTTVDSFHDLEDALTIDVPDHLEARQSACEHEFEALFKRINFSRQVVEQRLKVMDFLYQVYAIKKDVQQLKEDLEEVQRTALPDDNDREMTARVQDLHERIVQLVTAAAGRIPYPEPDLDVDKEENEGSNGVIREVISERRTELVGLVDELDDGLNGLRNVLQLHKRGKQLLNDAKRLSEWADDRMNILRKVRVDVESGDTLTMDDLRRLQRDRDNMLNKLKNGKENETIDVLTNIDSLLEIVGKMDTAVDREALEDASQYLTNAFDQLHGMLDEHGANLQALRKKKEDGNTYAEKFNLLRTFLRETRASLPGLKQTCGFIMGQSEEQDRQRYEMLRDKLVKLSDAFREQSKHLTELQEDLKYASVDSTMGNKSNNDNNNDVAMVDVDMVKMFLDKDWKELGSDMDDLSQFTETVSQWYDRQRRLSTVESNLLAGLNESISELAKSGSWTNDDLNAIEQKVQKAIKTLDWMGEEITEEGNKAKDDPLQTANYSRARDRHAALFNKAQTIQASIDALKKNADNAVALSDFLSKADSLHEQVQLLKEIVGRRMSAVGRASFASGETREIEKLAHSIQKQASGSEAQVRDLQQGELRRLWDVARALQNQGYDKATALGPVKQIEEGIAQLLDTIGLEKRQAAFVKKTQIHAKAAKDLQTWINQCSQAISQITSDVCITDESELRAEMEALEHKISEIQPIVRTFKAMPSRILSGRDQKPLNLHELSIDPESVKDAIKEREDMILSEWQQLANQLDMAKLSVQNSWRDVEIARKVKEILTLVGHLKDRANSIRVSGGFSEEMINAVNGNDLKMVNSCPLSMMPTEHELFVAKGELDTVDRDIEQHLHTKLTELDNMLNNNSDSEDIFAGQRTEIAVAVRGLTDIIRMKRDAIAEAEKLEAFLTVVEELEVMLSALYEVVERASPSYARIVDGLPSRADLQAMLIDLDTRYRYYEPKIDELMNEAKDVAKPVITDKRVVDCLTDLKDKWAQLKSQAASKRADLLDRIGPLSESFNSRMIKESTLGRKSTLTKRQSMPTFAQVEKPKPAQSTPRLRTAARARPQSAMAPTRRPPPSTIRSTMVPRTGMGNTRASQAARPPRPSTRAGMGRPGSRTSTKTPEAYVADPKNDLDMAVGNIVNDSPYKIRVKMVPGEVGRYWFGARNPKLAYCRILRSRMVMVRVGGGWQELSQFLRDHSLLEDGNVVTKTDEEKQGGGQVIREGILQTNGGIVTIRGGNGNGRQSRGPPMSPVRESRSTPFQRNTSPAYGHGLKEGNKFLVPLDSEGNQVEVRMTKARSKDTKFITPRRSR</sequence>
<dbReference type="Gene3D" id="3.30.920.20">
    <property type="entry name" value="Gas2-like domain"/>
    <property type="match status" value="1"/>
</dbReference>